<dbReference type="InterPro" id="IPR029071">
    <property type="entry name" value="Ubiquitin-like_domsf"/>
</dbReference>
<dbReference type="Proteomes" id="UP000801492">
    <property type="component" value="Unassembled WGS sequence"/>
</dbReference>
<evidence type="ECO:0000259" key="2">
    <source>
        <dbReference type="PROSITE" id="PS50969"/>
    </source>
</evidence>
<name>A0A8K0CI23_IGNLU</name>
<dbReference type="Pfam" id="PF03031">
    <property type="entry name" value="NIF"/>
    <property type="match status" value="1"/>
</dbReference>
<reference evidence="3" key="1">
    <citation type="submission" date="2019-08" db="EMBL/GenBank/DDBJ databases">
        <title>The genome of the North American firefly Photinus pyralis.</title>
        <authorList>
            <consortium name="Photinus pyralis genome working group"/>
            <person name="Fallon T.R."/>
            <person name="Sander Lower S.E."/>
            <person name="Weng J.-K."/>
        </authorList>
    </citation>
    <scope>NUCLEOTIDE SEQUENCE</scope>
    <source>
        <strain evidence="3">TRF0915ILg1</strain>
        <tissue evidence="3">Whole body</tissue>
    </source>
</reference>
<gene>
    <name evidence="3" type="ORF">ILUMI_21826</name>
</gene>
<dbReference type="Gene3D" id="3.40.50.1000">
    <property type="entry name" value="HAD superfamily/HAD-like"/>
    <property type="match status" value="1"/>
</dbReference>
<dbReference type="SMART" id="SM00577">
    <property type="entry name" value="CPDc"/>
    <property type="match status" value="1"/>
</dbReference>
<evidence type="ECO:0000256" key="1">
    <source>
        <dbReference type="SAM" id="MobiDB-lite"/>
    </source>
</evidence>
<dbReference type="Gene3D" id="3.10.20.90">
    <property type="entry name" value="Phosphatidylinositol 3-kinase Catalytic Subunit, Chain A, domain 1"/>
    <property type="match status" value="1"/>
</dbReference>
<evidence type="ECO:0000313" key="3">
    <source>
        <dbReference type="EMBL" id="KAF2884377.1"/>
    </source>
</evidence>
<dbReference type="InterPro" id="IPR004274">
    <property type="entry name" value="FCP1_dom"/>
</dbReference>
<sequence length="308" mass="35663">MSSLVKLTIQWEENEIEININEEATLGDLKKKIHSIIHLEPARQTFFDFPLLETLEDHKITIKELNLRPDCVFIVKDKLSIDKPVKPRLGSRKQSEELKTFVFKIMNKPRDNKKLLVLDIDHTIYDAQAPNAVLGARPYLQDFLQGIYEEYDIAIWSATELAIAEKKLAALNMIENPNYKILFVLDFNAMPKVLLEEGSYYTKPLKIIWEKYQQYSSANTIICDDKPMNFRGDKSNGILIEPYSYVERDTDKELLHLMSYLKLIVKQEDFAALDHKKWKVYKDYSTDSTSDSDNYNYGEGSSGGTDDN</sequence>
<dbReference type="EMBL" id="VTPC01090180">
    <property type="protein sequence ID" value="KAF2884377.1"/>
    <property type="molecule type" value="Genomic_DNA"/>
</dbReference>
<dbReference type="GO" id="GO:0004722">
    <property type="term" value="F:protein serine/threonine phosphatase activity"/>
    <property type="evidence" value="ECO:0007669"/>
    <property type="project" value="TreeGrafter"/>
</dbReference>
<organism evidence="3 4">
    <name type="scientific">Ignelater luminosus</name>
    <name type="common">Cucubano</name>
    <name type="synonym">Pyrophorus luminosus</name>
    <dbReference type="NCBI Taxonomy" id="2038154"/>
    <lineage>
        <taxon>Eukaryota</taxon>
        <taxon>Metazoa</taxon>
        <taxon>Ecdysozoa</taxon>
        <taxon>Arthropoda</taxon>
        <taxon>Hexapoda</taxon>
        <taxon>Insecta</taxon>
        <taxon>Pterygota</taxon>
        <taxon>Neoptera</taxon>
        <taxon>Endopterygota</taxon>
        <taxon>Coleoptera</taxon>
        <taxon>Polyphaga</taxon>
        <taxon>Elateriformia</taxon>
        <taxon>Elateroidea</taxon>
        <taxon>Elateridae</taxon>
        <taxon>Agrypninae</taxon>
        <taxon>Pyrophorini</taxon>
        <taxon>Ignelater</taxon>
    </lineage>
</organism>
<dbReference type="InterPro" id="IPR051658">
    <property type="entry name" value="UBLCP1"/>
</dbReference>
<dbReference type="PANTHER" id="PTHR48493">
    <property type="entry name" value="UBIQUITIN-LIKE DOMAIN-CONTAINING CTD PHOSPHATASE 1"/>
    <property type="match status" value="1"/>
</dbReference>
<dbReference type="PROSITE" id="PS50969">
    <property type="entry name" value="FCP1"/>
    <property type="match status" value="1"/>
</dbReference>
<evidence type="ECO:0000313" key="4">
    <source>
        <dbReference type="Proteomes" id="UP000801492"/>
    </source>
</evidence>
<feature type="domain" description="FCP1 homology" evidence="2">
    <location>
        <begin position="109"/>
        <end position="264"/>
    </location>
</feature>
<protein>
    <recommendedName>
        <fullName evidence="2">FCP1 homology domain-containing protein</fullName>
    </recommendedName>
</protein>
<dbReference type="InterPro" id="IPR036412">
    <property type="entry name" value="HAD-like_sf"/>
</dbReference>
<dbReference type="SUPFAM" id="SSF56784">
    <property type="entry name" value="HAD-like"/>
    <property type="match status" value="1"/>
</dbReference>
<dbReference type="OrthoDB" id="6693385at2759"/>
<dbReference type="SUPFAM" id="SSF54236">
    <property type="entry name" value="Ubiquitin-like"/>
    <property type="match status" value="1"/>
</dbReference>
<dbReference type="AlphaFoldDB" id="A0A8K0CI23"/>
<dbReference type="GO" id="GO:0090364">
    <property type="term" value="P:regulation of proteasome assembly"/>
    <property type="evidence" value="ECO:0007669"/>
    <property type="project" value="InterPro"/>
</dbReference>
<feature type="compositionally biased region" description="Low complexity" evidence="1">
    <location>
        <begin position="286"/>
        <end position="297"/>
    </location>
</feature>
<comment type="caution">
    <text evidence="3">The sequence shown here is derived from an EMBL/GenBank/DDBJ whole genome shotgun (WGS) entry which is preliminary data.</text>
</comment>
<accession>A0A8K0CI23</accession>
<feature type="region of interest" description="Disordered" evidence="1">
    <location>
        <begin position="284"/>
        <end position="308"/>
    </location>
</feature>
<dbReference type="GO" id="GO:0005634">
    <property type="term" value="C:nucleus"/>
    <property type="evidence" value="ECO:0007669"/>
    <property type="project" value="TreeGrafter"/>
</dbReference>
<keyword evidence="4" id="KW-1185">Reference proteome</keyword>
<dbReference type="PANTHER" id="PTHR48493:SF1">
    <property type="entry name" value="UBIQUITIN-LIKE DOMAIN-CONTAINING CTD PHOSPHATASE 1"/>
    <property type="match status" value="1"/>
</dbReference>
<dbReference type="InterPro" id="IPR023214">
    <property type="entry name" value="HAD_sf"/>
</dbReference>
<proteinExistence type="predicted"/>